<name>A0AAN9HT55_CROPI</name>
<dbReference type="Gene3D" id="1.25.40.10">
    <property type="entry name" value="Tetratricopeptide repeat domain"/>
    <property type="match status" value="1"/>
</dbReference>
<keyword evidence="3" id="KW-1185">Reference proteome</keyword>
<dbReference type="EMBL" id="JAYWIO010000006">
    <property type="protein sequence ID" value="KAK7255233.1"/>
    <property type="molecule type" value="Genomic_DNA"/>
</dbReference>
<dbReference type="PANTHER" id="PTHR26312:SF215">
    <property type="entry name" value="TPR REPEAT PROTEIN"/>
    <property type="match status" value="1"/>
</dbReference>
<accession>A0AAN9HT55</accession>
<evidence type="ECO:0000256" key="1">
    <source>
        <dbReference type="SAM" id="MobiDB-lite"/>
    </source>
</evidence>
<sequence length="245" mass="27373">MLLRSSSAPILSSLLSYSKESSHELEPILHHLHRTASVLCLSQNLAEIDLQTSSSPKRKHHVPRSSNNILKNQPSSMIKERDIEVNQNTYMKAKFHQECGVVVGNKDSKLMKTSAMGVVDMGCNGGWIGGDNNGSGRGSDDGDGRGWGFSEGNNHGSDRTDAYYRNMIEANPNYALLLGNYAKFLKEVRGDYPKAMEYLERAILANPSDGHILSHYADLIWQTEKDNDRAERYFDQAIKNAPDDW</sequence>
<comment type="caution">
    <text evidence="2">The sequence shown here is derived from an EMBL/GenBank/DDBJ whole genome shotgun (WGS) entry which is preliminary data.</text>
</comment>
<dbReference type="InterPro" id="IPR011990">
    <property type="entry name" value="TPR-like_helical_dom_sf"/>
</dbReference>
<evidence type="ECO:0000313" key="3">
    <source>
        <dbReference type="Proteomes" id="UP001372338"/>
    </source>
</evidence>
<protein>
    <submittedName>
        <fullName evidence="2">Uncharacterized protein</fullName>
    </submittedName>
</protein>
<feature type="region of interest" description="Disordered" evidence="1">
    <location>
        <begin position="130"/>
        <end position="153"/>
    </location>
</feature>
<reference evidence="2 3" key="1">
    <citation type="submission" date="2024-01" db="EMBL/GenBank/DDBJ databases">
        <title>The genomes of 5 underutilized Papilionoideae crops provide insights into root nodulation and disease resistanc.</title>
        <authorList>
            <person name="Yuan L."/>
        </authorList>
    </citation>
    <scope>NUCLEOTIDE SEQUENCE [LARGE SCALE GENOMIC DNA]</scope>
    <source>
        <strain evidence="2">ZHUSHIDOU_FW_LH</strain>
        <tissue evidence="2">Leaf</tissue>
    </source>
</reference>
<dbReference type="AlphaFoldDB" id="A0AAN9HT55"/>
<organism evidence="2 3">
    <name type="scientific">Crotalaria pallida</name>
    <name type="common">Smooth rattlebox</name>
    <name type="synonym">Crotalaria striata</name>
    <dbReference type="NCBI Taxonomy" id="3830"/>
    <lineage>
        <taxon>Eukaryota</taxon>
        <taxon>Viridiplantae</taxon>
        <taxon>Streptophyta</taxon>
        <taxon>Embryophyta</taxon>
        <taxon>Tracheophyta</taxon>
        <taxon>Spermatophyta</taxon>
        <taxon>Magnoliopsida</taxon>
        <taxon>eudicotyledons</taxon>
        <taxon>Gunneridae</taxon>
        <taxon>Pentapetalae</taxon>
        <taxon>rosids</taxon>
        <taxon>fabids</taxon>
        <taxon>Fabales</taxon>
        <taxon>Fabaceae</taxon>
        <taxon>Papilionoideae</taxon>
        <taxon>50 kb inversion clade</taxon>
        <taxon>genistoids sensu lato</taxon>
        <taxon>core genistoids</taxon>
        <taxon>Crotalarieae</taxon>
        <taxon>Crotalaria</taxon>
    </lineage>
</organism>
<gene>
    <name evidence="2" type="ORF">RIF29_28639</name>
</gene>
<feature type="region of interest" description="Disordered" evidence="1">
    <location>
        <begin position="51"/>
        <end position="71"/>
    </location>
</feature>
<dbReference type="SUPFAM" id="SSF48452">
    <property type="entry name" value="TPR-like"/>
    <property type="match status" value="1"/>
</dbReference>
<proteinExistence type="predicted"/>
<evidence type="ECO:0000313" key="2">
    <source>
        <dbReference type="EMBL" id="KAK7255233.1"/>
    </source>
</evidence>
<dbReference type="Proteomes" id="UP001372338">
    <property type="component" value="Unassembled WGS sequence"/>
</dbReference>
<dbReference type="PANTHER" id="PTHR26312">
    <property type="entry name" value="TETRATRICOPEPTIDE REPEAT PROTEIN 5"/>
    <property type="match status" value="1"/>
</dbReference>